<dbReference type="AlphaFoldDB" id="A0A0C3BFD3"/>
<reference evidence="2" key="2">
    <citation type="submission" date="2015-01" db="EMBL/GenBank/DDBJ databases">
        <title>Evolutionary Origins and Diversification of the Mycorrhizal Mutualists.</title>
        <authorList>
            <consortium name="DOE Joint Genome Institute"/>
            <consortium name="Mycorrhizal Genomics Consortium"/>
            <person name="Kohler A."/>
            <person name="Kuo A."/>
            <person name="Nagy L.G."/>
            <person name="Floudas D."/>
            <person name="Copeland A."/>
            <person name="Barry K.W."/>
            <person name="Cichocki N."/>
            <person name="Veneault-Fourrey C."/>
            <person name="LaButti K."/>
            <person name="Lindquist E.A."/>
            <person name="Lipzen A."/>
            <person name="Lundell T."/>
            <person name="Morin E."/>
            <person name="Murat C."/>
            <person name="Riley R."/>
            <person name="Ohm R."/>
            <person name="Sun H."/>
            <person name="Tunlid A."/>
            <person name="Henrissat B."/>
            <person name="Grigoriev I.V."/>
            <person name="Hibbett D.S."/>
            <person name="Martin F."/>
        </authorList>
    </citation>
    <scope>NUCLEOTIDE SEQUENCE [LARGE SCALE GENOMIC DNA]</scope>
    <source>
        <strain evidence="2">F 1598</strain>
    </source>
</reference>
<dbReference type="Proteomes" id="UP000054166">
    <property type="component" value="Unassembled WGS sequence"/>
</dbReference>
<dbReference type="InParanoid" id="A0A0C3BFD3"/>
<evidence type="ECO:0000313" key="1">
    <source>
        <dbReference type="EMBL" id="KIM85008.1"/>
    </source>
</evidence>
<name>A0A0C3BFD3_PILCF</name>
<feature type="non-terminal residue" evidence="1">
    <location>
        <position position="1"/>
    </location>
</feature>
<keyword evidence="2" id="KW-1185">Reference proteome</keyword>
<reference evidence="1 2" key="1">
    <citation type="submission" date="2014-04" db="EMBL/GenBank/DDBJ databases">
        <authorList>
            <consortium name="DOE Joint Genome Institute"/>
            <person name="Kuo A."/>
            <person name="Tarkka M."/>
            <person name="Buscot F."/>
            <person name="Kohler A."/>
            <person name="Nagy L.G."/>
            <person name="Floudas D."/>
            <person name="Copeland A."/>
            <person name="Barry K.W."/>
            <person name="Cichocki N."/>
            <person name="Veneault-Fourrey C."/>
            <person name="LaButti K."/>
            <person name="Lindquist E.A."/>
            <person name="Lipzen A."/>
            <person name="Lundell T."/>
            <person name="Morin E."/>
            <person name="Murat C."/>
            <person name="Sun H."/>
            <person name="Tunlid A."/>
            <person name="Henrissat B."/>
            <person name="Grigoriev I.V."/>
            <person name="Hibbett D.S."/>
            <person name="Martin F."/>
            <person name="Nordberg H.P."/>
            <person name="Cantor M.N."/>
            <person name="Hua S.X."/>
        </authorList>
    </citation>
    <scope>NUCLEOTIDE SEQUENCE [LARGE SCALE GENOMIC DNA]</scope>
    <source>
        <strain evidence="1 2">F 1598</strain>
    </source>
</reference>
<protein>
    <submittedName>
        <fullName evidence="1">Uncharacterized protein</fullName>
    </submittedName>
</protein>
<accession>A0A0C3BFD3</accession>
<gene>
    <name evidence="1" type="ORF">PILCRDRAFT_29768</name>
</gene>
<proteinExistence type="predicted"/>
<feature type="non-terminal residue" evidence="1">
    <location>
        <position position="51"/>
    </location>
</feature>
<dbReference type="HOGENOM" id="CLU_3112065_0_0_1"/>
<dbReference type="EMBL" id="KN832986">
    <property type="protein sequence ID" value="KIM85008.1"/>
    <property type="molecule type" value="Genomic_DNA"/>
</dbReference>
<organism evidence="1 2">
    <name type="scientific">Piloderma croceum (strain F 1598)</name>
    <dbReference type="NCBI Taxonomy" id="765440"/>
    <lineage>
        <taxon>Eukaryota</taxon>
        <taxon>Fungi</taxon>
        <taxon>Dikarya</taxon>
        <taxon>Basidiomycota</taxon>
        <taxon>Agaricomycotina</taxon>
        <taxon>Agaricomycetes</taxon>
        <taxon>Agaricomycetidae</taxon>
        <taxon>Atheliales</taxon>
        <taxon>Atheliaceae</taxon>
        <taxon>Piloderma</taxon>
    </lineage>
</organism>
<evidence type="ECO:0000313" key="2">
    <source>
        <dbReference type="Proteomes" id="UP000054166"/>
    </source>
</evidence>
<dbReference type="OrthoDB" id="5800476at2759"/>
<dbReference type="STRING" id="765440.A0A0C3BFD3"/>
<sequence length="51" mass="5882">VSRIECVHSRNFIYRGKRGDQVHNVPYREHKNLTGTAQYTSINTHLGVEQA</sequence>